<gene>
    <name evidence="4" type="ORF">BLAHAN_06566</name>
</gene>
<evidence type="ECO:0000256" key="1">
    <source>
        <dbReference type="ARBA" id="ARBA00006068"/>
    </source>
</evidence>
<evidence type="ECO:0000256" key="2">
    <source>
        <dbReference type="SAM" id="Phobius"/>
    </source>
</evidence>
<keyword evidence="2" id="KW-1133">Transmembrane helix</keyword>
<dbReference type="InterPro" id="IPR004474">
    <property type="entry name" value="LytR_CpsA_psr"/>
</dbReference>
<evidence type="ECO:0000259" key="3">
    <source>
        <dbReference type="Pfam" id="PF03816"/>
    </source>
</evidence>
<dbReference type="PANTHER" id="PTHR33392:SF6">
    <property type="entry name" value="POLYISOPRENYL-TEICHOIC ACID--PEPTIDOGLYCAN TEICHOIC ACID TRANSFERASE TAGU"/>
    <property type="match status" value="1"/>
</dbReference>
<keyword evidence="5" id="KW-1185">Reference proteome</keyword>
<dbReference type="AlphaFoldDB" id="C9LAV6"/>
<dbReference type="PANTHER" id="PTHR33392">
    <property type="entry name" value="POLYISOPRENYL-TEICHOIC ACID--PEPTIDOGLYCAN TEICHOIC ACID TRANSFERASE TAGU"/>
    <property type="match status" value="1"/>
</dbReference>
<dbReference type="Gene3D" id="3.40.190.10">
    <property type="entry name" value="Periplasmic binding protein-like II"/>
    <property type="match status" value="1"/>
</dbReference>
<accession>C9LAV6</accession>
<dbReference type="KEGG" id="bhan:CGC63_00535"/>
<sequence>MKKKRIPGIIAVLLEVIISAIFMIFLFSTKMIPNKLFLLIGVGILVLTVIVYLLTMNFKNKVRFVIGIVLIVLITICYIVGGGYLKKGIDTLSDITKPAVEKTGIAVYVRESDKAETLEDTKGYTYGVLEALDRENTDTAMEQMSEVIGNIETKNYTDVSALVDGLEKEKEVDAIILNTGFMSLLESREDYETVKAQMKQVHVEEIEKKVDSVEEPVASSEIPKTFSVYISGIDSREGLVANSRSDVNIVATVNTETHQVLLVSTPRDYFVPLSISKGVPDKLTHAGIYGIDVSKDTLAMLYQTDIDYYFRVNFGGFEKIIDSLGGITIVSDYTFDSENVDGYSYVKGENQVNGAQALAFARERYAFSEGDRQRGKNQLHVIEGVIKKAMSPAILKNFSQTMESLVGSFETNIPYDVIAGLIRQQLSEGGEWSVESYSVDGSGATKVPYSMSMAAYVMIPDMNTVNTAIEKMNQVKEGITEE</sequence>
<dbReference type="Gene3D" id="3.40.630.190">
    <property type="entry name" value="LCP protein"/>
    <property type="match status" value="1"/>
</dbReference>
<keyword evidence="2" id="KW-0812">Transmembrane</keyword>
<dbReference type="EMBL" id="ABYU02000037">
    <property type="protein sequence ID" value="EEX20774.1"/>
    <property type="molecule type" value="Genomic_DNA"/>
</dbReference>
<dbReference type="Proteomes" id="UP000003755">
    <property type="component" value="Unassembled WGS sequence"/>
</dbReference>
<dbReference type="HOGENOM" id="CLU_016455_9_2_9"/>
<name>C9LAV6_BLAHA</name>
<dbReference type="eggNOG" id="COG1316">
    <property type="taxonomic scope" value="Bacteria"/>
</dbReference>
<comment type="similarity">
    <text evidence="1">Belongs to the LytR/CpsA/Psr (LCP) family.</text>
</comment>
<organism evidence="4 5">
    <name type="scientific">Blautia hansenii DSM 20583</name>
    <dbReference type="NCBI Taxonomy" id="537007"/>
    <lineage>
        <taxon>Bacteria</taxon>
        <taxon>Bacillati</taxon>
        <taxon>Bacillota</taxon>
        <taxon>Clostridia</taxon>
        <taxon>Lachnospirales</taxon>
        <taxon>Lachnospiraceae</taxon>
        <taxon>Blautia</taxon>
    </lineage>
</organism>
<proteinExistence type="inferred from homology"/>
<feature type="transmembrane region" description="Helical" evidence="2">
    <location>
        <begin position="64"/>
        <end position="85"/>
    </location>
</feature>
<dbReference type="RefSeq" id="WP_003023171.1">
    <property type="nucleotide sequence ID" value="NZ_CP022413.2"/>
</dbReference>
<feature type="domain" description="Cell envelope-related transcriptional attenuator" evidence="3">
    <location>
        <begin position="244"/>
        <end position="390"/>
    </location>
</feature>
<keyword evidence="2" id="KW-0472">Membrane</keyword>
<comment type="caution">
    <text evidence="4">The sequence shown here is derived from an EMBL/GenBank/DDBJ whole genome shotgun (WGS) entry which is preliminary data.</text>
</comment>
<feature type="transmembrane region" description="Helical" evidence="2">
    <location>
        <begin position="6"/>
        <end position="27"/>
    </location>
</feature>
<dbReference type="Pfam" id="PF03816">
    <property type="entry name" value="LytR_cpsA_psr"/>
    <property type="match status" value="1"/>
</dbReference>
<evidence type="ECO:0000313" key="5">
    <source>
        <dbReference type="Proteomes" id="UP000003755"/>
    </source>
</evidence>
<protein>
    <submittedName>
        <fullName evidence="4">Cell envelope-like function transcriptional attenuator common domain protein</fullName>
    </submittedName>
</protein>
<dbReference type="STRING" id="537007.BLAHAN_06566"/>
<dbReference type="NCBIfam" id="TIGR00350">
    <property type="entry name" value="lytR_cpsA_psr"/>
    <property type="match status" value="1"/>
</dbReference>
<evidence type="ECO:0000313" key="4">
    <source>
        <dbReference type="EMBL" id="EEX20774.1"/>
    </source>
</evidence>
<feature type="transmembrane region" description="Helical" evidence="2">
    <location>
        <begin position="36"/>
        <end position="58"/>
    </location>
</feature>
<reference evidence="4" key="1">
    <citation type="submission" date="2009-09" db="EMBL/GenBank/DDBJ databases">
        <authorList>
            <person name="Weinstock G."/>
            <person name="Sodergren E."/>
            <person name="Clifton S."/>
            <person name="Fulton L."/>
            <person name="Fulton B."/>
            <person name="Courtney L."/>
            <person name="Fronick C."/>
            <person name="Harrison M."/>
            <person name="Strong C."/>
            <person name="Farmer C."/>
            <person name="Delahaunty K."/>
            <person name="Markovic C."/>
            <person name="Hall O."/>
            <person name="Minx P."/>
            <person name="Tomlinson C."/>
            <person name="Mitreva M."/>
            <person name="Nelson J."/>
            <person name="Hou S."/>
            <person name="Wollam A."/>
            <person name="Pepin K.H."/>
            <person name="Johnson M."/>
            <person name="Bhonagiri V."/>
            <person name="Nash W.E."/>
            <person name="Warren W."/>
            <person name="Chinwalla A."/>
            <person name="Mardis E.R."/>
            <person name="Wilson R.K."/>
        </authorList>
    </citation>
    <scope>NUCLEOTIDE SEQUENCE [LARGE SCALE GENOMIC DNA]</scope>
    <source>
        <strain evidence="4">DSM 20583</strain>
    </source>
</reference>
<dbReference type="InterPro" id="IPR050922">
    <property type="entry name" value="LytR/CpsA/Psr_CW_biosynth"/>
</dbReference>